<dbReference type="InParanoid" id="H2Z2E0"/>
<dbReference type="PANTHER" id="PTHR34754">
    <property type="entry name" value="COILED-COIL DOMAIN-CONTAINING PROTEIN 60"/>
    <property type="match status" value="1"/>
</dbReference>
<evidence type="ECO:0000313" key="2">
    <source>
        <dbReference type="Ensembl" id="ENSCSAVP00000011752.1"/>
    </source>
</evidence>
<reference evidence="2" key="2">
    <citation type="submission" date="2025-08" db="UniProtKB">
        <authorList>
            <consortium name="Ensembl"/>
        </authorList>
    </citation>
    <scope>IDENTIFICATION</scope>
</reference>
<organism evidence="2 3">
    <name type="scientific">Ciona savignyi</name>
    <name type="common">Pacific transparent sea squirt</name>
    <dbReference type="NCBI Taxonomy" id="51511"/>
    <lineage>
        <taxon>Eukaryota</taxon>
        <taxon>Metazoa</taxon>
        <taxon>Chordata</taxon>
        <taxon>Tunicata</taxon>
        <taxon>Ascidiacea</taxon>
        <taxon>Phlebobranchia</taxon>
        <taxon>Cionidae</taxon>
        <taxon>Ciona</taxon>
    </lineage>
</organism>
<sequence>MSPSIDDVRNYIDIKPVPEWSESKNSKLKARSFNHYDLSLPTRERVFKINYDRRFLQRTSQGYQSYSGKPYQDVGHPLYLNSKLLVQTSLGQLSDNNSKDEIEKKENKENEEYASSAQKNKKQSRQMSTVSFVMKHKEHQDLQNLVKDLLSVQQTMAKVKMGHALFPML</sequence>
<protein>
    <submittedName>
        <fullName evidence="2">Uncharacterized protein</fullName>
    </submittedName>
</protein>
<dbReference type="OMA" id="RVFKINY"/>
<keyword evidence="3" id="KW-1185">Reference proteome</keyword>
<dbReference type="AlphaFoldDB" id="H2Z2E0"/>
<proteinExistence type="predicted"/>
<evidence type="ECO:0000313" key="3">
    <source>
        <dbReference type="Proteomes" id="UP000007875"/>
    </source>
</evidence>
<feature type="compositionally biased region" description="Basic and acidic residues" evidence="1">
    <location>
        <begin position="97"/>
        <end position="111"/>
    </location>
</feature>
<reference evidence="3" key="1">
    <citation type="submission" date="2003-08" db="EMBL/GenBank/DDBJ databases">
        <authorList>
            <person name="Birren B."/>
            <person name="Nusbaum C."/>
            <person name="Abebe A."/>
            <person name="Abouelleil A."/>
            <person name="Adekoya E."/>
            <person name="Ait-zahra M."/>
            <person name="Allen N."/>
            <person name="Allen T."/>
            <person name="An P."/>
            <person name="Anderson M."/>
            <person name="Anderson S."/>
            <person name="Arachchi H."/>
            <person name="Armbruster J."/>
            <person name="Bachantsang P."/>
            <person name="Baldwin J."/>
            <person name="Barry A."/>
            <person name="Bayul T."/>
            <person name="Blitshsteyn B."/>
            <person name="Bloom T."/>
            <person name="Blye J."/>
            <person name="Boguslavskiy L."/>
            <person name="Borowsky M."/>
            <person name="Boukhgalter B."/>
            <person name="Brunache A."/>
            <person name="Butler J."/>
            <person name="Calixte N."/>
            <person name="Calvo S."/>
            <person name="Camarata J."/>
            <person name="Campo K."/>
            <person name="Chang J."/>
            <person name="Cheshatsang Y."/>
            <person name="Citroen M."/>
            <person name="Collymore A."/>
            <person name="Considine T."/>
            <person name="Cook A."/>
            <person name="Cooke P."/>
            <person name="Corum B."/>
            <person name="Cuomo C."/>
            <person name="David R."/>
            <person name="Dawoe T."/>
            <person name="Degray S."/>
            <person name="Dodge S."/>
            <person name="Dooley K."/>
            <person name="Dorje P."/>
            <person name="Dorjee K."/>
            <person name="Dorris L."/>
            <person name="Duffey N."/>
            <person name="Dupes A."/>
            <person name="Elkins T."/>
            <person name="Engels R."/>
            <person name="Erickson J."/>
            <person name="Farina A."/>
            <person name="Faro S."/>
            <person name="Ferreira P."/>
            <person name="Fischer H."/>
            <person name="Fitzgerald M."/>
            <person name="Foley K."/>
            <person name="Gage D."/>
            <person name="Galagan J."/>
            <person name="Gearin G."/>
            <person name="Gnerre S."/>
            <person name="Gnirke A."/>
            <person name="Goyette A."/>
            <person name="Graham J."/>
            <person name="Grandbois E."/>
            <person name="Gyaltsen K."/>
            <person name="Hafez N."/>
            <person name="Hagopian D."/>
            <person name="Hagos B."/>
            <person name="Hall J."/>
            <person name="Hatcher B."/>
            <person name="Heller A."/>
            <person name="Higgins H."/>
            <person name="Honan T."/>
            <person name="Horn A."/>
            <person name="Houde N."/>
            <person name="Hughes L."/>
            <person name="Hulme W."/>
            <person name="Husby E."/>
            <person name="Iliev I."/>
            <person name="Jaffe D."/>
            <person name="Jones C."/>
            <person name="Kamal M."/>
            <person name="Kamat A."/>
            <person name="Kamvysselis M."/>
            <person name="Karlsson E."/>
            <person name="Kells C."/>
            <person name="Kieu A."/>
            <person name="Kisner P."/>
            <person name="Kodira C."/>
            <person name="Kulbokas E."/>
            <person name="Labutti K."/>
            <person name="Lama D."/>
            <person name="Landers T."/>
            <person name="Leger J."/>
            <person name="Levine S."/>
            <person name="Lewis D."/>
            <person name="Lewis T."/>
            <person name="Lindblad-toh K."/>
            <person name="Liu X."/>
            <person name="Lokyitsang T."/>
            <person name="Lokyitsang Y."/>
            <person name="Lucien O."/>
            <person name="Lui A."/>
            <person name="Ma L.J."/>
            <person name="Mabbitt R."/>
            <person name="Macdonald J."/>
            <person name="Maclean C."/>
            <person name="Major J."/>
            <person name="Manning J."/>
            <person name="Marabella R."/>
            <person name="Maru K."/>
            <person name="Matthews C."/>
            <person name="Mauceli E."/>
            <person name="Mccarthy M."/>
            <person name="Mcdonough S."/>
            <person name="Mcghee T."/>
            <person name="Meldrim J."/>
            <person name="Meneus L."/>
            <person name="Mesirov J."/>
            <person name="Mihalev A."/>
            <person name="Mihova T."/>
            <person name="Mikkelsen T."/>
            <person name="Mlenga V."/>
            <person name="Moru K."/>
            <person name="Mozes J."/>
            <person name="Mulrain L."/>
            <person name="Munson G."/>
            <person name="Naylor J."/>
            <person name="Newes C."/>
            <person name="Nguyen C."/>
            <person name="Nguyen N."/>
            <person name="Nguyen T."/>
            <person name="Nicol R."/>
            <person name="Nielsen C."/>
            <person name="Nizzari M."/>
            <person name="Norbu C."/>
            <person name="Norbu N."/>
            <person name="O'donnell P."/>
            <person name="Okoawo O."/>
            <person name="O'leary S."/>
            <person name="Omotosho B."/>
            <person name="O'neill K."/>
            <person name="Osman S."/>
            <person name="Parker S."/>
            <person name="Perrin D."/>
            <person name="Phunkhang P."/>
            <person name="Piqani B."/>
            <person name="Purcell S."/>
            <person name="Rachupka T."/>
            <person name="Ramasamy U."/>
            <person name="Rameau R."/>
            <person name="Ray V."/>
            <person name="Raymond C."/>
            <person name="Retta R."/>
            <person name="Richardson S."/>
            <person name="Rise C."/>
            <person name="Rodriguez J."/>
            <person name="Rogers J."/>
            <person name="Rogov P."/>
            <person name="Rutman M."/>
            <person name="Schupbach R."/>
            <person name="Seaman C."/>
            <person name="Settipalli S."/>
            <person name="Sharpe T."/>
            <person name="Sheridan J."/>
            <person name="Sherpa N."/>
            <person name="Shi J."/>
            <person name="Smirnov S."/>
            <person name="Smith C."/>
            <person name="Sougnez C."/>
            <person name="Spencer B."/>
            <person name="Stalker J."/>
            <person name="Stange-thomann N."/>
            <person name="Stavropoulos S."/>
            <person name="Stetson K."/>
            <person name="Stone C."/>
            <person name="Stone S."/>
            <person name="Stubbs M."/>
            <person name="Talamas J."/>
            <person name="Tchuinga P."/>
            <person name="Tenzing P."/>
            <person name="Tesfaye S."/>
            <person name="Theodore J."/>
            <person name="Thoulutsang Y."/>
            <person name="Topham K."/>
            <person name="Towey S."/>
            <person name="Tsamla T."/>
            <person name="Tsomo N."/>
            <person name="Vallee D."/>
            <person name="Vassiliev H."/>
            <person name="Venkataraman V."/>
            <person name="Vinson J."/>
            <person name="Vo A."/>
            <person name="Wade C."/>
            <person name="Wang S."/>
            <person name="Wangchuk T."/>
            <person name="Wangdi T."/>
            <person name="Whittaker C."/>
            <person name="Wilkinson J."/>
            <person name="Wu Y."/>
            <person name="Wyman D."/>
            <person name="Yadav S."/>
            <person name="Yang S."/>
            <person name="Yang X."/>
            <person name="Yeager S."/>
            <person name="Yee E."/>
            <person name="Young G."/>
            <person name="Zainoun J."/>
            <person name="Zembeck L."/>
            <person name="Zimmer A."/>
            <person name="Zody M."/>
            <person name="Lander E."/>
        </authorList>
    </citation>
    <scope>NUCLEOTIDE SEQUENCE [LARGE SCALE GENOMIC DNA]</scope>
</reference>
<evidence type="ECO:0000256" key="1">
    <source>
        <dbReference type="SAM" id="MobiDB-lite"/>
    </source>
</evidence>
<dbReference type="STRING" id="51511.ENSCSAVP00000011752"/>
<dbReference type="Proteomes" id="UP000007875">
    <property type="component" value="Unassembled WGS sequence"/>
</dbReference>
<accession>H2Z2E0</accession>
<dbReference type="Ensembl" id="ENSCSAVT00000011889.1">
    <property type="protein sequence ID" value="ENSCSAVP00000011752.1"/>
    <property type="gene ID" value="ENSCSAVG00000006893.1"/>
</dbReference>
<dbReference type="PANTHER" id="PTHR34754:SF1">
    <property type="entry name" value="COILED-COIL DOMAIN-CONTAINING PROTEIN 60"/>
    <property type="match status" value="1"/>
</dbReference>
<feature type="region of interest" description="Disordered" evidence="1">
    <location>
        <begin position="94"/>
        <end position="128"/>
    </location>
</feature>
<name>H2Z2E0_CIOSA</name>
<dbReference type="HOGENOM" id="CLU_1582109_0_0_1"/>
<reference evidence="2" key="3">
    <citation type="submission" date="2025-09" db="UniProtKB">
        <authorList>
            <consortium name="Ensembl"/>
        </authorList>
    </citation>
    <scope>IDENTIFICATION</scope>
</reference>
<dbReference type="InterPro" id="IPR031526">
    <property type="entry name" value="DUF4698"/>
</dbReference>